<evidence type="ECO:0000313" key="3">
    <source>
        <dbReference type="Proteomes" id="UP000193355"/>
    </source>
</evidence>
<protein>
    <submittedName>
        <fullName evidence="2">AsmA-like C-terminal region</fullName>
    </submittedName>
</protein>
<keyword evidence="3" id="KW-1185">Reference proteome</keyword>
<dbReference type="InterPro" id="IPR052894">
    <property type="entry name" value="AsmA-related"/>
</dbReference>
<feature type="compositionally biased region" description="Pro residues" evidence="1">
    <location>
        <begin position="1032"/>
        <end position="1041"/>
    </location>
</feature>
<accession>A0A1X7IQF8</accession>
<sequence length="1074" mass="108881">MSKGKLAALSAAFLAVAGVALFVTDLGTGVVRDQAIKALTETLQAKVSIGDISGNPLKGYVISDLSLEREGEYSVGLPSLEVKINLIALVRGGAVVDKVVLSGLSTDLDQVTALMDSLPPSEGGGVPSVPVGAVSLVDSSFGIPGGVVEIKDLSGRFKDDRGIAFDLNMDLAYGGLPVKGKVLGLYGGSFLTVGDLDLSVGSGKITAKGDLFPDLAAQGRIDKLSLADLTGLWPELADSASGTGSLAFDVGGTLESPVITGSMAFDGVLAALPVSGLEGGLSYQDMSMALQDLRAVVAGVPLSGAFSARFGPESPVIDLKMDASNADLDKLRSSYPQIPEELSGVVQSLSVALDGPVDKLKGTLKARAESLNVMGYGLSQSWASVALAPDGKATVSAKTVFQGQPAYLEGGLSFGKGGPEAKLLFKVRKVPTDLIASVLRGPLPVAGEIDMDMSIKGALTSPSITGTVSSPSLSGFDQVIEAPSVKFVLKGTDLEIPSAQATWRGAPLALSGKVAMSQDPSGSFKGEMKGLNLASLPELGVDAKGRVDLDFSVGGKLADPSLQLGLRSPKVTFGPMDVDKVDLKVKGTAKAVDLTGSASVSGGALSASGSLGLGDSPTVELALKGDGIGLDKVLDLPISGALSAQVTVKGSVADPELAVSISVPKAVAWGLGVDGFGASLVSKGTSVTLKEAKASVGGSPFSMSGSFDGKAYKGEFQLSGTDLDLTKASQGLPEAQSYGLGGKLSLSFKGSVDGKSVEGGGRITAPVLTVMNLSLKNVSYPLELKGNRLTIPSATAELYGGSVVGSGWIDLDSLKFSKKVSVSGTDVAPLIRDFAGTDGTVTGVGKAQFEGAGVLSPFSFKGKGTAELGGGQVVGFPLAQVAASLHGTDGIRYRSAKGAFQVIDDRFVLDKASVEAHDGDPIYRSFVSSGVIGPDRKLDLDCAGEVNMRLLNAVVGAGVGGVLGGGAGTIAAIIGGALGGAQQGISKDDFRDISFKVAGTLDSSSVKGLKVGPSKIAPEQVQEAPGASIQPQPQPPVPAQPVPQEEPKNLEDQLKDALEQEAGKVLQNLFGGGN</sequence>
<gene>
    <name evidence="2" type="ORF">SAMN06275492_10445</name>
</gene>
<dbReference type="OrthoDB" id="286at2"/>
<evidence type="ECO:0000256" key="1">
    <source>
        <dbReference type="SAM" id="MobiDB-lite"/>
    </source>
</evidence>
<name>A0A1X7IQF8_9BACT</name>
<dbReference type="RefSeq" id="WP_085543863.1">
    <property type="nucleotide sequence ID" value="NZ_FXBB01000004.1"/>
</dbReference>
<feature type="region of interest" description="Disordered" evidence="1">
    <location>
        <begin position="1008"/>
        <end position="1050"/>
    </location>
</feature>
<proteinExistence type="predicted"/>
<dbReference type="GO" id="GO:0005886">
    <property type="term" value="C:plasma membrane"/>
    <property type="evidence" value="ECO:0007669"/>
    <property type="project" value="TreeGrafter"/>
</dbReference>
<dbReference type="AlphaFoldDB" id="A0A1X7IQF8"/>
<reference evidence="3" key="1">
    <citation type="submission" date="2017-04" db="EMBL/GenBank/DDBJ databases">
        <authorList>
            <person name="Varghese N."/>
            <person name="Submissions S."/>
        </authorList>
    </citation>
    <scope>NUCLEOTIDE SEQUENCE [LARGE SCALE GENOMIC DNA]</scope>
    <source>
        <strain evidence="3">USBA 82</strain>
    </source>
</reference>
<dbReference type="Proteomes" id="UP000193355">
    <property type="component" value="Unassembled WGS sequence"/>
</dbReference>
<dbReference type="PANTHER" id="PTHR30441:SF8">
    <property type="entry name" value="DUF748 DOMAIN-CONTAINING PROTEIN"/>
    <property type="match status" value="1"/>
</dbReference>
<dbReference type="EMBL" id="FXBB01000004">
    <property type="protein sequence ID" value="SMG17255.1"/>
    <property type="molecule type" value="Genomic_DNA"/>
</dbReference>
<organism evidence="2 3">
    <name type="scientific">Dethiosulfovibrio salsuginis</name>
    <dbReference type="NCBI Taxonomy" id="561720"/>
    <lineage>
        <taxon>Bacteria</taxon>
        <taxon>Thermotogati</taxon>
        <taxon>Synergistota</taxon>
        <taxon>Synergistia</taxon>
        <taxon>Synergistales</taxon>
        <taxon>Dethiosulfovibrionaceae</taxon>
        <taxon>Dethiosulfovibrio</taxon>
    </lineage>
</organism>
<dbReference type="PANTHER" id="PTHR30441">
    <property type="entry name" value="DUF748 DOMAIN-CONTAINING PROTEIN"/>
    <property type="match status" value="1"/>
</dbReference>
<evidence type="ECO:0000313" key="2">
    <source>
        <dbReference type="EMBL" id="SMG17255.1"/>
    </source>
</evidence>
<dbReference type="STRING" id="561720.SAMN06275492_10445"/>
<dbReference type="GO" id="GO:0090313">
    <property type="term" value="P:regulation of protein targeting to membrane"/>
    <property type="evidence" value="ECO:0007669"/>
    <property type="project" value="TreeGrafter"/>
</dbReference>